<accession>A0A2T4CDD1</accession>
<dbReference type="STRING" id="983965.A0A2T4CDD1"/>
<dbReference type="Pfam" id="PF00170">
    <property type="entry name" value="bZIP_1"/>
    <property type="match status" value="1"/>
</dbReference>
<evidence type="ECO:0000259" key="8">
    <source>
        <dbReference type="PROSITE" id="PS50217"/>
    </source>
</evidence>
<name>A0A2T4CDD1_TRILO</name>
<evidence type="ECO:0000256" key="5">
    <source>
        <dbReference type="ARBA" id="ARBA00023163"/>
    </source>
</evidence>
<sequence length="509" mass="56750">MDYYSSAPLAMDASHEQKYFKAEDANGLDDNLIDQSGMDSGLELSPPMDGRRESFGIGGPLFSPKTEDWHSVDMQSLPSNNPFFEPHSTNPYMRFEQNSANPFISSGNPWAVNGGSGTATPFQRFGGMATDFDANASVFQQTIHAPTPFPPSGNMFASLADGQVMQDGQPASKKMRPSSPSIRSHNDLRRGDGIRKKNARFEIPAERNLSNIDQLISQSTDEQEIKELKQQKRLLRNRQAALDSRQRKKQHTERLEDEKKQFTVVITDMEEELASLKAKVEQLMLEKQQCVEYIETLTIEKDEMIRTHTIETGELRKKVGVLTDHVQRLESSIPPNAAANGYSGAYDDMDETMDLAGAWDNGFLNDFTDEVKPPMAMAPKKDNNPFTSDSDKSSSQGGLLFMLFLVGAFPSQQQTNEQIFSLSAAQYNGVSDHDFLQNTAGRIPSKARKNLAQSLAELREVAKQSGAAEVYTRTLLWDQIPHDVVRNFARMVVECNSAQNGQQCNEARS</sequence>
<comment type="subcellular location">
    <subcellularLocation>
        <location evidence="1">Nucleus</location>
    </subcellularLocation>
</comment>
<keyword evidence="10" id="KW-1185">Reference proteome</keyword>
<dbReference type="GO" id="GO:0005634">
    <property type="term" value="C:nucleus"/>
    <property type="evidence" value="ECO:0007669"/>
    <property type="project" value="UniProtKB-SubCell"/>
</dbReference>
<dbReference type="PROSITE" id="PS50217">
    <property type="entry name" value="BZIP"/>
    <property type="match status" value="1"/>
</dbReference>
<dbReference type="PANTHER" id="PTHR47416:SF8">
    <property type="entry name" value="BASIC-LEUCINE ZIPPER TRANSCRIPTION FACTOR E-RELATED"/>
    <property type="match status" value="1"/>
</dbReference>
<dbReference type="GO" id="GO:0003700">
    <property type="term" value="F:DNA-binding transcription factor activity"/>
    <property type="evidence" value="ECO:0007669"/>
    <property type="project" value="InterPro"/>
</dbReference>
<dbReference type="OrthoDB" id="644067at2759"/>
<keyword evidence="3" id="KW-0805">Transcription regulation</keyword>
<dbReference type="PANTHER" id="PTHR47416">
    <property type="entry name" value="BASIC-LEUCINE ZIPPER TRANSCRIPTION FACTOR F-RELATED"/>
    <property type="match status" value="1"/>
</dbReference>
<dbReference type="EMBL" id="KZ679128">
    <property type="protein sequence ID" value="PTB79544.1"/>
    <property type="molecule type" value="Genomic_DNA"/>
</dbReference>
<keyword evidence="5" id="KW-0804">Transcription</keyword>
<proteinExistence type="inferred from homology"/>
<organism evidence="9 10">
    <name type="scientific">Trichoderma longibrachiatum ATCC 18648</name>
    <dbReference type="NCBI Taxonomy" id="983965"/>
    <lineage>
        <taxon>Eukaryota</taxon>
        <taxon>Fungi</taxon>
        <taxon>Dikarya</taxon>
        <taxon>Ascomycota</taxon>
        <taxon>Pezizomycotina</taxon>
        <taxon>Sordariomycetes</taxon>
        <taxon>Hypocreomycetidae</taxon>
        <taxon>Hypocreales</taxon>
        <taxon>Hypocreaceae</taxon>
        <taxon>Trichoderma</taxon>
    </lineage>
</organism>
<feature type="domain" description="BZIP" evidence="8">
    <location>
        <begin position="227"/>
        <end position="283"/>
    </location>
</feature>
<dbReference type="Proteomes" id="UP000240760">
    <property type="component" value="Unassembled WGS sequence"/>
</dbReference>
<keyword evidence="4" id="KW-0238">DNA-binding</keyword>
<comment type="similarity">
    <text evidence="2">Belongs to the bZIP family.</text>
</comment>
<dbReference type="InterPro" id="IPR046347">
    <property type="entry name" value="bZIP_sf"/>
</dbReference>
<keyword evidence="6" id="KW-0539">Nucleus</keyword>
<dbReference type="InterPro" id="IPR004827">
    <property type="entry name" value="bZIP"/>
</dbReference>
<protein>
    <submittedName>
        <fullName evidence="9">Basic-leucine zipper domain-containing/DNA binding domain protein</fullName>
    </submittedName>
</protein>
<dbReference type="Gene3D" id="1.20.5.170">
    <property type="match status" value="1"/>
</dbReference>
<evidence type="ECO:0000256" key="7">
    <source>
        <dbReference type="SAM" id="MobiDB-lite"/>
    </source>
</evidence>
<evidence type="ECO:0000256" key="6">
    <source>
        <dbReference type="ARBA" id="ARBA00023242"/>
    </source>
</evidence>
<reference evidence="9 10" key="1">
    <citation type="submission" date="2016-07" db="EMBL/GenBank/DDBJ databases">
        <title>Multiple horizontal gene transfer events from other fungi enriched the ability of initially mycotrophic Trichoderma (Ascomycota) to feed on dead plant biomass.</title>
        <authorList>
            <consortium name="DOE Joint Genome Institute"/>
            <person name="Aerts A."/>
            <person name="Atanasova L."/>
            <person name="Chenthamara K."/>
            <person name="Zhang J."/>
            <person name="Grujic M."/>
            <person name="Henrissat B."/>
            <person name="Kuo A."/>
            <person name="Salamov A."/>
            <person name="Lipzen A."/>
            <person name="Labutti K."/>
            <person name="Barry K."/>
            <person name="Miao Y."/>
            <person name="Rahimi M.J."/>
            <person name="Shen Q."/>
            <person name="Grigoriev I.V."/>
            <person name="Kubicek C.P."/>
            <person name="Druzhinina I.S."/>
        </authorList>
    </citation>
    <scope>NUCLEOTIDE SEQUENCE [LARGE SCALE GENOMIC DNA]</scope>
    <source>
        <strain evidence="9 10">ATCC 18648</strain>
    </source>
</reference>
<evidence type="ECO:0000256" key="4">
    <source>
        <dbReference type="ARBA" id="ARBA00023125"/>
    </source>
</evidence>
<evidence type="ECO:0000313" key="10">
    <source>
        <dbReference type="Proteomes" id="UP000240760"/>
    </source>
</evidence>
<dbReference type="SUPFAM" id="SSF57959">
    <property type="entry name" value="Leucine zipper domain"/>
    <property type="match status" value="1"/>
</dbReference>
<feature type="region of interest" description="Disordered" evidence="7">
    <location>
        <begin position="237"/>
        <end position="256"/>
    </location>
</feature>
<dbReference type="CDD" id="cd14686">
    <property type="entry name" value="bZIP"/>
    <property type="match status" value="1"/>
</dbReference>
<gene>
    <name evidence="9" type="ORF">M440DRAFT_1389508</name>
</gene>
<evidence type="ECO:0000256" key="2">
    <source>
        <dbReference type="ARBA" id="ARBA00007163"/>
    </source>
</evidence>
<dbReference type="GO" id="GO:0003677">
    <property type="term" value="F:DNA binding"/>
    <property type="evidence" value="ECO:0007669"/>
    <property type="project" value="UniProtKB-KW"/>
</dbReference>
<evidence type="ECO:0000313" key="9">
    <source>
        <dbReference type="EMBL" id="PTB79544.1"/>
    </source>
</evidence>
<feature type="region of interest" description="Disordered" evidence="7">
    <location>
        <begin position="166"/>
        <end position="190"/>
    </location>
</feature>
<dbReference type="SMART" id="SM00338">
    <property type="entry name" value="BRLZ"/>
    <property type="match status" value="1"/>
</dbReference>
<evidence type="ECO:0000256" key="3">
    <source>
        <dbReference type="ARBA" id="ARBA00023015"/>
    </source>
</evidence>
<evidence type="ECO:0000256" key="1">
    <source>
        <dbReference type="ARBA" id="ARBA00004123"/>
    </source>
</evidence>
<dbReference type="AlphaFoldDB" id="A0A2T4CDD1"/>